<evidence type="ECO:0000313" key="1">
    <source>
        <dbReference type="EMBL" id="CRY97489.1"/>
    </source>
</evidence>
<reference evidence="1" key="1">
    <citation type="submission" date="2015-06" db="EMBL/GenBank/DDBJ databases">
        <authorList>
            <person name="Joergensen T."/>
        </authorList>
    </citation>
    <scope>NUCLEOTIDE SEQUENCE</scope>
    <source>
        <strain evidence="1">RGFK1581</strain>
    </source>
</reference>
<protein>
    <submittedName>
        <fullName evidence="1">Uncharacterized protein</fullName>
    </submittedName>
</protein>
<proteinExistence type="predicted"/>
<accession>A0A0H5Q7W7</accession>
<dbReference type="AlphaFoldDB" id="A0A0H5Q7W7"/>
<dbReference type="EMBL" id="LN854109">
    <property type="protein sequence ID" value="CRY97489.1"/>
    <property type="molecule type" value="Genomic_DNA"/>
</dbReference>
<sequence length="75" mass="8546">MRVKYEYAGSAGVEKGLLVYVNVVTGTSRRVKPIVVPWSELDDMTILGLIDKAVRKRLMAAWEVEEDVKFDLFNE</sequence>
<reference evidence="1" key="2">
    <citation type="submission" date="2015-07" db="EMBL/GenBank/DDBJ databases">
        <title>Plasmids, circular viruses and viroids from rat gut.</title>
        <authorList>
            <person name="Jorgensen T.J."/>
            <person name="Hansen M.A."/>
            <person name="Xu Z."/>
            <person name="Tabak M.A."/>
            <person name="Sorensen S.J."/>
            <person name="Hansen L.H."/>
        </authorList>
    </citation>
    <scope>NUCLEOTIDE SEQUENCE</scope>
    <source>
        <strain evidence="1">RGFK1581</strain>
    </source>
</reference>
<name>A0A0H5Q7W7_9ZZZZ</name>
<organism evidence="1">
    <name type="scientific">uncultured prokaryote</name>
    <dbReference type="NCBI Taxonomy" id="198431"/>
    <lineage>
        <taxon>unclassified sequences</taxon>
        <taxon>environmental samples</taxon>
    </lineage>
</organism>